<dbReference type="SFLD" id="SFLDG01125">
    <property type="entry name" value="C1.1:_Acid_Phosphatase_Like"/>
    <property type="match status" value="1"/>
</dbReference>
<dbReference type="SUPFAM" id="SSF56784">
    <property type="entry name" value="HAD-like"/>
    <property type="match status" value="1"/>
</dbReference>
<dbReference type="InterPro" id="IPR023214">
    <property type="entry name" value="HAD_sf"/>
</dbReference>
<reference evidence="3 4" key="1">
    <citation type="journal article" date="2019" name="Microbiol. Resour. Announc.">
        <title>Complete Genome Sequences of Three Mycoplasma anserisalpingitis (Mycoplasma sp. 1220) Strains.</title>
        <authorList>
            <person name="Grozner D."/>
            <person name="Forro B."/>
            <person name="Kovacs A.B."/>
            <person name="Marton S."/>
            <person name="Banyai K."/>
            <person name="Kreizinger Z."/>
            <person name="Sulyok K.M."/>
            <person name="Gyuranecz M."/>
        </authorList>
    </citation>
    <scope>NUCLEOTIDE SEQUENCE [LARGE SCALE GENOMIC DNA]</scope>
    <source>
        <strain evidence="3 4">ATCC:BAA-2147</strain>
    </source>
</reference>
<sequence length="383" mass="43333">MKKRKLLALGFASTIITLPLLSATISCTNDEEVKELKAKIEQMEKAHAKELADQKALAKDALNSKLNASSNLWNTLAPEKSAMGLTVYNLAKHAFDVMSKQEGIVTDKVVVNKEGQSTTIEVQATNENEYIPVVFMDLDETVLNNMAYQNYLLINNETYNWTEWNNFVNSAVSTEVKGAIEFIKYVYDHGGVVMFNSNRQQKSHIEPSKTNLNKLGLDNAYMPEWIWWMKGTNASGSVAKPWITSNGKSSKEERMNFVSSNKLEIEEGKSVSFRVVMKVGDDINDFNDNFTKDASVVNDYKIVNDLISNFEVGKLYGNLDINNKEQFYDVQTKQWVARDWSASYILIPGNASYGSFIERITQNRNPKADLYEGILSKFAEFNH</sequence>
<dbReference type="PROSITE" id="PS51257">
    <property type="entry name" value="PROKAR_LIPOPROTEIN"/>
    <property type="match status" value="1"/>
</dbReference>
<keyword evidence="4" id="KW-1185">Reference proteome</keyword>
<dbReference type="InterPro" id="IPR005519">
    <property type="entry name" value="Acid_phosphat_B-like"/>
</dbReference>
<protein>
    <recommendedName>
        <fullName evidence="5">5'-nucleotidase, lipoprotein e(P4) family</fullName>
    </recommendedName>
</protein>
<evidence type="ECO:0000313" key="3">
    <source>
        <dbReference type="EMBL" id="QDY86631.1"/>
    </source>
</evidence>
<dbReference type="OrthoDB" id="395856at2"/>
<dbReference type="KEGG" id="mans:FRW55_00400"/>
<dbReference type="Pfam" id="PF03767">
    <property type="entry name" value="Acid_phosphat_B"/>
    <property type="match status" value="1"/>
</dbReference>
<dbReference type="InterPro" id="IPR006423">
    <property type="entry name" value="Lipo_e_P4"/>
</dbReference>
<accession>A0A5B8JWI1</accession>
<evidence type="ECO:0000256" key="2">
    <source>
        <dbReference type="SAM" id="SignalP"/>
    </source>
</evidence>
<feature type="signal peptide" evidence="2">
    <location>
        <begin position="1"/>
        <end position="22"/>
    </location>
</feature>
<keyword evidence="1 2" id="KW-0732">Signal</keyword>
<dbReference type="Gene3D" id="3.40.50.1000">
    <property type="entry name" value="HAD superfamily/HAD-like"/>
    <property type="match status" value="1"/>
</dbReference>
<dbReference type="AlphaFoldDB" id="A0A5B8JWI1"/>
<proteinExistence type="predicted"/>
<evidence type="ECO:0000256" key="1">
    <source>
        <dbReference type="ARBA" id="ARBA00022729"/>
    </source>
</evidence>
<dbReference type="SFLD" id="SFLDS00003">
    <property type="entry name" value="Haloacid_Dehalogenase"/>
    <property type="match status" value="1"/>
</dbReference>
<gene>
    <name evidence="3" type="ORF">FRW55_00400</name>
</gene>
<evidence type="ECO:0008006" key="5">
    <source>
        <dbReference type="Google" id="ProtNLM"/>
    </source>
</evidence>
<name>A0A5B8JWI1_9MOLU</name>
<feature type="chain" id="PRO_5023138149" description="5'-nucleotidase, lipoprotein e(P4) family" evidence="2">
    <location>
        <begin position="23"/>
        <end position="383"/>
    </location>
</feature>
<dbReference type="GO" id="GO:0009279">
    <property type="term" value="C:cell outer membrane"/>
    <property type="evidence" value="ECO:0007669"/>
    <property type="project" value="InterPro"/>
</dbReference>
<dbReference type="RefSeq" id="WP_146368265.1">
    <property type="nucleotide sequence ID" value="NZ_CP042295.1"/>
</dbReference>
<evidence type="ECO:0000313" key="4">
    <source>
        <dbReference type="Proteomes" id="UP000318927"/>
    </source>
</evidence>
<organism evidence="3 4">
    <name type="scientific">Mycoplasma anserisalpingitidis</name>
    <dbReference type="NCBI Taxonomy" id="519450"/>
    <lineage>
        <taxon>Bacteria</taxon>
        <taxon>Bacillati</taxon>
        <taxon>Mycoplasmatota</taxon>
        <taxon>Mollicutes</taxon>
        <taxon>Mycoplasmataceae</taxon>
        <taxon>Mycoplasma</taxon>
    </lineage>
</organism>
<dbReference type="InterPro" id="IPR036412">
    <property type="entry name" value="HAD-like_sf"/>
</dbReference>
<dbReference type="Proteomes" id="UP000318927">
    <property type="component" value="Chromosome"/>
</dbReference>
<dbReference type="EMBL" id="CP042295">
    <property type="protein sequence ID" value="QDY86631.1"/>
    <property type="molecule type" value="Genomic_DNA"/>
</dbReference>